<reference evidence="1 2" key="1">
    <citation type="submission" date="2020-06" db="EMBL/GenBank/DDBJ databases">
        <authorList>
            <person name="Li R."/>
            <person name="Bekaert M."/>
        </authorList>
    </citation>
    <scope>NUCLEOTIDE SEQUENCE [LARGE SCALE GENOMIC DNA]</scope>
    <source>
        <strain evidence="2">wild</strain>
    </source>
</reference>
<keyword evidence="2" id="KW-1185">Reference proteome</keyword>
<proteinExistence type="predicted"/>
<protein>
    <submittedName>
        <fullName evidence="1">Uncharacterized protein</fullName>
    </submittedName>
</protein>
<dbReference type="Proteomes" id="UP000507470">
    <property type="component" value="Unassembled WGS sequence"/>
</dbReference>
<gene>
    <name evidence="1" type="ORF">MCOR_34430</name>
</gene>
<accession>A0A6J8CZ42</accession>
<organism evidence="1 2">
    <name type="scientific">Mytilus coruscus</name>
    <name type="common">Sea mussel</name>
    <dbReference type="NCBI Taxonomy" id="42192"/>
    <lineage>
        <taxon>Eukaryota</taxon>
        <taxon>Metazoa</taxon>
        <taxon>Spiralia</taxon>
        <taxon>Lophotrochozoa</taxon>
        <taxon>Mollusca</taxon>
        <taxon>Bivalvia</taxon>
        <taxon>Autobranchia</taxon>
        <taxon>Pteriomorphia</taxon>
        <taxon>Mytilida</taxon>
        <taxon>Mytiloidea</taxon>
        <taxon>Mytilidae</taxon>
        <taxon>Mytilinae</taxon>
        <taxon>Mytilus</taxon>
    </lineage>
</organism>
<evidence type="ECO:0000313" key="2">
    <source>
        <dbReference type="Proteomes" id="UP000507470"/>
    </source>
</evidence>
<name>A0A6J8CZ42_MYTCO</name>
<sequence length="197" mass="22739">MNILQKYDLSTYVDDFCETGLGPWKRRFINLRIYNTFHLKNNEGSIGLNNYPKYQVPNLTPKRVVIPRPQPLLSLEPAAFNNIYNNSYYNSFSPQHFNQQLSQFGYSINHGNGQEYRQIASQATCSQPMIPSTISRVRIKNKLKRYNVIVAALLLLRKIDFKMNEVIDSSVAFAISNAELKRGGLDTKGNIYWLERP</sequence>
<dbReference type="EMBL" id="CACVKT020006197">
    <property type="protein sequence ID" value="CAC5400234.1"/>
    <property type="molecule type" value="Genomic_DNA"/>
</dbReference>
<dbReference type="AlphaFoldDB" id="A0A6J8CZ42"/>
<evidence type="ECO:0000313" key="1">
    <source>
        <dbReference type="EMBL" id="CAC5400234.1"/>
    </source>
</evidence>